<comment type="pathway">
    <text evidence="7">Metabolic intermediate biosynthesis; chorismate biosynthesis; chorismate from D-erythrose 4-phosphate and phosphoenolpyruvate: step 5/7.</text>
</comment>
<protein>
    <recommendedName>
        <fullName evidence="7">Shikimate kinase</fullName>
        <shortName evidence="7">SK</shortName>
        <ecNumber evidence="7">2.7.1.71</ecNumber>
    </recommendedName>
</protein>
<evidence type="ECO:0000256" key="1">
    <source>
        <dbReference type="ARBA" id="ARBA00022605"/>
    </source>
</evidence>
<dbReference type="GO" id="GO:0009073">
    <property type="term" value="P:aromatic amino acid family biosynthetic process"/>
    <property type="evidence" value="ECO:0007669"/>
    <property type="project" value="UniProtKB-KW"/>
</dbReference>
<dbReference type="UniPathway" id="UPA00053">
    <property type="reaction ID" value="UER00088"/>
</dbReference>
<organism evidence="8 9">
    <name type="scientific">Thiospirochaeta perfilievii</name>
    <dbReference type="NCBI Taxonomy" id="252967"/>
    <lineage>
        <taxon>Bacteria</taxon>
        <taxon>Pseudomonadati</taxon>
        <taxon>Spirochaetota</taxon>
        <taxon>Spirochaetia</taxon>
        <taxon>Spirochaetales</taxon>
        <taxon>Spirochaetaceae</taxon>
        <taxon>Thiospirochaeta</taxon>
    </lineage>
</organism>
<evidence type="ECO:0000313" key="9">
    <source>
        <dbReference type="Proteomes" id="UP000323824"/>
    </source>
</evidence>
<feature type="binding site" evidence="7">
    <location>
        <position position="34"/>
    </location>
    <ligand>
        <name>substrate</name>
    </ligand>
</feature>
<comment type="cofactor">
    <cofactor evidence="7">
        <name>Mg(2+)</name>
        <dbReference type="ChEBI" id="CHEBI:18420"/>
    </cofactor>
    <text evidence="7">Binds 1 Mg(2+) ion per subunit.</text>
</comment>
<evidence type="ECO:0000256" key="3">
    <source>
        <dbReference type="ARBA" id="ARBA00022741"/>
    </source>
</evidence>
<keyword evidence="2 7" id="KW-0808">Transferase</keyword>
<dbReference type="GO" id="GO:0005524">
    <property type="term" value="F:ATP binding"/>
    <property type="evidence" value="ECO:0007669"/>
    <property type="project" value="UniProtKB-UniRule"/>
</dbReference>
<accession>A0A5C1QD21</accession>
<keyword evidence="5 7" id="KW-0067">ATP-binding</keyword>
<dbReference type="GO" id="GO:0008652">
    <property type="term" value="P:amino acid biosynthetic process"/>
    <property type="evidence" value="ECO:0007669"/>
    <property type="project" value="UniProtKB-KW"/>
</dbReference>
<keyword evidence="7" id="KW-0479">Metal-binding</keyword>
<dbReference type="GO" id="GO:0005829">
    <property type="term" value="C:cytosol"/>
    <property type="evidence" value="ECO:0007669"/>
    <property type="project" value="TreeGrafter"/>
</dbReference>
<dbReference type="HAMAP" id="MF_00109">
    <property type="entry name" value="Shikimate_kinase"/>
    <property type="match status" value="1"/>
</dbReference>
<dbReference type="InterPro" id="IPR027417">
    <property type="entry name" value="P-loop_NTPase"/>
</dbReference>
<sequence length="170" mass="19390">MDSRFYIIGIKHCGKSSVGNLLAKELNINFYDLDDIIENSVNMDVRSFYKTYGKEAFQKAETRAIKYLEGVKHGFICATGGGICDNIESFEILKKLKNSIYINTPFDTVYSRIIKNGVPAFLKSNDPKNEFLELYKSRNYKYKSMALLEVSGDNLTPQEITSKIVEQLRS</sequence>
<keyword evidence="3 7" id="KW-0547">Nucleotide-binding</keyword>
<feature type="binding site" evidence="7">
    <location>
        <position position="81"/>
    </location>
    <ligand>
        <name>substrate</name>
    </ligand>
</feature>
<keyword evidence="6 7" id="KW-0057">Aromatic amino acid biosynthesis</keyword>
<dbReference type="GO" id="GO:0004765">
    <property type="term" value="F:shikimate kinase activity"/>
    <property type="evidence" value="ECO:0007669"/>
    <property type="project" value="UniProtKB-UniRule"/>
</dbReference>
<dbReference type="CDD" id="cd00464">
    <property type="entry name" value="SK"/>
    <property type="match status" value="1"/>
</dbReference>
<keyword evidence="7" id="KW-0460">Magnesium</keyword>
<dbReference type="SUPFAM" id="SSF52540">
    <property type="entry name" value="P-loop containing nucleoside triphosphate hydrolases"/>
    <property type="match status" value="1"/>
</dbReference>
<feature type="binding site" evidence="7">
    <location>
        <position position="138"/>
    </location>
    <ligand>
        <name>substrate</name>
    </ligand>
</feature>
<dbReference type="InterPro" id="IPR031322">
    <property type="entry name" value="Shikimate/glucono_kinase"/>
</dbReference>
<dbReference type="KEGG" id="sper:EW093_12300"/>
<feature type="binding site" evidence="7">
    <location>
        <begin position="12"/>
        <end position="17"/>
    </location>
    <ligand>
        <name>ATP</name>
        <dbReference type="ChEBI" id="CHEBI:30616"/>
    </ligand>
</feature>
<keyword evidence="1 7" id="KW-0028">Amino-acid biosynthesis</keyword>
<dbReference type="RefSeq" id="WP_149568699.1">
    <property type="nucleotide sequence ID" value="NZ_CP035807.1"/>
</dbReference>
<name>A0A5C1QD21_9SPIO</name>
<dbReference type="EMBL" id="CP035807">
    <property type="protein sequence ID" value="QEN05461.1"/>
    <property type="molecule type" value="Genomic_DNA"/>
</dbReference>
<dbReference type="PRINTS" id="PR01100">
    <property type="entry name" value="SHIKIMTKNASE"/>
</dbReference>
<proteinExistence type="inferred from homology"/>
<dbReference type="EC" id="2.7.1.71" evidence="7"/>
<dbReference type="Gene3D" id="3.40.50.300">
    <property type="entry name" value="P-loop containing nucleotide triphosphate hydrolases"/>
    <property type="match status" value="1"/>
</dbReference>
<comment type="function">
    <text evidence="7">Catalyzes the specific phosphorylation of the 3-hydroxyl group of shikimic acid using ATP as a cosubstrate.</text>
</comment>
<dbReference type="AlphaFoldDB" id="A0A5C1QD21"/>
<evidence type="ECO:0000256" key="7">
    <source>
        <dbReference type="HAMAP-Rule" id="MF_00109"/>
    </source>
</evidence>
<reference evidence="8 9" key="1">
    <citation type="submission" date="2019-02" db="EMBL/GenBank/DDBJ databases">
        <authorList>
            <person name="Fomenkov A."/>
            <person name="Dubinina G."/>
            <person name="Grabovich M."/>
            <person name="Vincze T."/>
            <person name="Roberts R.J."/>
        </authorList>
    </citation>
    <scope>NUCLEOTIDE SEQUENCE [LARGE SCALE GENOMIC DNA]</scope>
    <source>
        <strain evidence="8 9">P</strain>
    </source>
</reference>
<dbReference type="GO" id="GO:0000287">
    <property type="term" value="F:magnesium ion binding"/>
    <property type="evidence" value="ECO:0007669"/>
    <property type="project" value="UniProtKB-UniRule"/>
</dbReference>
<comment type="subcellular location">
    <subcellularLocation>
        <location evidence="7">Cytoplasm</location>
    </subcellularLocation>
</comment>
<dbReference type="Proteomes" id="UP000323824">
    <property type="component" value="Chromosome"/>
</dbReference>
<dbReference type="InterPro" id="IPR000623">
    <property type="entry name" value="Shikimate_kinase/TSH1"/>
</dbReference>
<evidence type="ECO:0000256" key="5">
    <source>
        <dbReference type="ARBA" id="ARBA00022840"/>
    </source>
</evidence>
<dbReference type="Pfam" id="PF01202">
    <property type="entry name" value="SKI"/>
    <property type="match status" value="1"/>
</dbReference>
<reference evidence="8 9" key="2">
    <citation type="submission" date="2019-09" db="EMBL/GenBank/DDBJ databases">
        <title>Complete Genome Sequence and Methylome Analysis of free living Spirochaetas.</title>
        <authorList>
            <person name="Leshcheva N."/>
            <person name="Mikheeva N."/>
        </authorList>
    </citation>
    <scope>NUCLEOTIDE SEQUENCE [LARGE SCALE GENOMIC DNA]</scope>
    <source>
        <strain evidence="8 9">P</strain>
    </source>
</reference>
<dbReference type="PANTHER" id="PTHR21087">
    <property type="entry name" value="SHIKIMATE KINASE"/>
    <property type="match status" value="1"/>
</dbReference>
<dbReference type="OrthoDB" id="359948at2"/>
<feature type="binding site" evidence="7">
    <location>
        <position position="16"/>
    </location>
    <ligand>
        <name>Mg(2+)</name>
        <dbReference type="ChEBI" id="CHEBI:18420"/>
    </ligand>
</feature>
<evidence type="ECO:0000256" key="6">
    <source>
        <dbReference type="ARBA" id="ARBA00023141"/>
    </source>
</evidence>
<comment type="caution">
    <text evidence="7">Lacks conserved residue(s) required for the propagation of feature annotation.</text>
</comment>
<dbReference type="GO" id="GO:0009423">
    <property type="term" value="P:chorismate biosynthetic process"/>
    <property type="evidence" value="ECO:0007669"/>
    <property type="project" value="UniProtKB-UniRule"/>
</dbReference>
<evidence type="ECO:0000256" key="2">
    <source>
        <dbReference type="ARBA" id="ARBA00022679"/>
    </source>
</evidence>
<keyword evidence="4 7" id="KW-0418">Kinase</keyword>
<evidence type="ECO:0000256" key="4">
    <source>
        <dbReference type="ARBA" id="ARBA00022777"/>
    </source>
</evidence>
<evidence type="ECO:0000313" key="8">
    <source>
        <dbReference type="EMBL" id="QEN05461.1"/>
    </source>
</evidence>
<gene>
    <name evidence="7" type="primary">aroK</name>
    <name evidence="8" type="ORF">EW093_12300</name>
</gene>
<keyword evidence="7" id="KW-0963">Cytoplasm</keyword>
<comment type="similarity">
    <text evidence="7">Belongs to the shikimate kinase family.</text>
</comment>
<comment type="subunit">
    <text evidence="7">Monomer.</text>
</comment>
<keyword evidence="9" id="KW-1185">Reference proteome</keyword>
<dbReference type="PANTHER" id="PTHR21087:SF16">
    <property type="entry name" value="SHIKIMATE KINASE 1, CHLOROPLASTIC"/>
    <property type="match status" value="1"/>
</dbReference>
<comment type="catalytic activity">
    <reaction evidence="7">
        <text>shikimate + ATP = 3-phosphoshikimate + ADP + H(+)</text>
        <dbReference type="Rhea" id="RHEA:13121"/>
        <dbReference type="ChEBI" id="CHEBI:15378"/>
        <dbReference type="ChEBI" id="CHEBI:30616"/>
        <dbReference type="ChEBI" id="CHEBI:36208"/>
        <dbReference type="ChEBI" id="CHEBI:145989"/>
        <dbReference type="ChEBI" id="CHEBI:456216"/>
        <dbReference type="EC" id="2.7.1.71"/>
    </reaction>
</comment>